<reference evidence="2" key="1">
    <citation type="journal article" date="2019" name="bioRxiv">
        <title>The Genome of the Zebra Mussel, Dreissena polymorpha: A Resource for Invasive Species Research.</title>
        <authorList>
            <person name="McCartney M.A."/>
            <person name="Auch B."/>
            <person name="Kono T."/>
            <person name="Mallez S."/>
            <person name="Zhang Y."/>
            <person name="Obille A."/>
            <person name="Becker A."/>
            <person name="Abrahante J.E."/>
            <person name="Garbe J."/>
            <person name="Badalamenti J.P."/>
            <person name="Herman A."/>
            <person name="Mangelson H."/>
            <person name="Liachko I."/>
            <person name="Sullivan S."/>
            <person name="Sone E.D."/>
            <person name="Koren S."/>
            <person name="Silverstein K.A.T."/>
            <person name="Beckman K.B."/>
            <person name="Gohl D.M."/>
        </authorList>
    </citation>
    <scope>NUCLEOTIDE SEQUENCE</scope>
    <source>
        <strain evidence="2">Duluth1</strain>
        <tissue evidence="2">Whole animal</tissue>
    </source>
</reference>
<gene>
    <name evidence="2" type="ORF">DPMN_174940</name>
</gene>
<feature type="region of interest" description="Disordered" evidence="1">
    <location>
        <begin position="1"/>
        <end position="20"/>
    </location>
</feature>
<evidence type="ECO:0000256" key="1">
    <source>
        <dbReference type="SAM" id="MobiDB-lite"/>
    </source>
</evidence>
<evidence type="ECO:0000313" key="3">
    <source>
        <dbReference type="Proteomes" id="UP000828390"/>
    </source>
</evidence>
<proteinExistence type="predicted"/>
<dbReference type="Proteomes" id="UP000828390">
    <property type="component" value="Unassembled WGS sequence"/>
</dbReference>
<accession>A0A9D4E6B2</accession>
<protein>
    <submittedName>
        <fullName evidence="2">Uncharacterized protein</fullName>
    </submittedName>
</protein>
<reference evidence="2" key="2">
    <citation type="submission" date="2020-11" db="EMBL/GenBank/DDBJ databases">
        <authorList>
            <person name="McCartney M.A."/>
            <person name="Auch B."/>
            <person name="Kono T."/>
            <person name="Mallez S."/>
            <person name="Becker A."/>
            <person name="Gohl D.M."/>
            <person name="Silverstein K.A.T."/>
            <person name="Koren S."/>
            <person name="Bechman K.B."/>
            <person name="Herman A."/>
            <person name="Abrahante J.E."/>
            <person name="Garbe J."/>
        </authorList>
    </citation>
    <scope>NUCLEOTIDE SEQUENCE</scope>
    <source>
        <strain evidence="2">Duluth1</strain>
        <tissue evidence="2">Whole animal</tissue>
    </source>
</reference>
<dbReference type="AlphaFoldDB" id="A0A9D4E6B2"/>
<evidence type="ECO:0000313" key="2">
    <source>
        <dbReference type="EMBL" id="KAH3773578.1"/>
    </source>
</evidence>
<dbReference type="EMBL" id="JAIWYP010000009">
    <property type="protein sequence ID" value="KAH3773578.1"/>
    <property type="molecule type" value="Genomic_DNA"/>
</dbReference>
<keyword evidence="3" id="KW-1185">Reference proteome</keyword>
<name>A0A9D4E6B2_DREPO</name>
<sequence>MVGEWQPPEASGLEKPPRDNPIVGHVVQRLLNMVYPPSVSIGITENSVHLYLCKYRAHRK</sequence>
<organism evidence="2 3">
    <name type="scientific">Dreissena polymorpha</name>
    <name type="common">Zebra mussel</name>
    <name type="synonym">Mytilus polymorpha</name>
    <dbReference type="NCBI Taxonomy" id="45954"/>
    <lineage>
        <taxon>Eukaryota</taxon>
        <taxon>Metazoa</taxon>
        <taxon>Spiralia</taxon>
        <taxon>Lophotrochozoa</taxon>
        <taxon>Mollusca</taxon>
        <taxon>Bivalvia</taxon>
        <taxon>Autobranchia</taxon>
        <taxon>Heteroconchia</taxon>
        <taxon>Euheterodonta</taxon>
        <taxon>Imparidentia</taxon>
        <taxon>Neoheterodontei</taxon>
        <taxon>Myida</taxon>
        <taxon>Dreissenoidea</taxon>
        <taxon>Dreissenidae</taxon>
        <taxon>Dreissena</taxon>
    </lineage>
</organism>
<comment type="caution">
    <text evidence="2">The sequence shown here is derived from an EMBL/GenBank/DDBJ whole genome shotgun (WGS) entry which is preliminary data.</text>
</comment>